<comment type="caution">
    <text evidence="2">The sequence shown here is derived from an EMBL/GenBank/DDBJ whole genome shotgun (WGS) entry which is preliminary data.</text>
</comment>
<dbReference type="GO" id="GO:0006886">
    <property type="term" value="P:intracellular protein transport"/>
    <property type="evidence" value="ECO:0007669"/>
    <property type="project" value="InterPro"/>
</dbReference>
<evidence type="ECO:0000313" key="2">
    <source>
        <dbReference type="EMBL" id="KXZ40981.1"/>
    </source>
</evidence>
<proteinExistence type="predicted"/>
<reference evidence="3" key="1">
    <citation type="journal article" date="2016" name="Nat. Commun.">
        <title>The Gonium pectorale genome demonstrates co-option of cell cycle regulation during the evolution of multicellularity.</title>
        <authorList>
            <person name="Hanschen E.R."/>
            <person name="Marriage T.N."/>
            <person name="Ferris P.J."/>
            <person name="Hamaji T."/>
            <person name="Toyoda A."/>
            <person name="Fujiyama A."/>
            <person name="Neme R."/>
            <person name="Noguchi H."/>
            <person name="Minakuchi Y."/>
            <person name="Suzuki M."/>
            <person name="Kawai-Toyooka H."/>
            <person name="Smith D.R."/>
            <person name="Sparks H."/>
            <person name="Anderson J."/>
            <person name="Bakaric R."/>
            <person name="Luria V."/>
            <person name="Karger A."/>
            <person name="Kirschner M.W."/>
            <person name="Durand P.M."/>
            <person name="Michod R.E."/>
            <person name="Nozaki H."/>
            <person name="Olson B.J."/>
        </authorList>
    </citation>
    <scope>NUCLEOTIDE SEQUENCE [LARGE SCALE GENOMIC DNA]</scope>
    <source>
        <strain evidence="3">NIES-2863</strain>
    </source>
</reference>
<dbReference type="GO" id="GO:0005198">
    <property type="term" value="F:structural molecule activity"/>
    <property type="evidence" value="ECO:0007669"/>
    <property type="project" value="InterPro"/>
</dbReference>
<dbReference type="OrthoDB" id="10261470at2759"/>
<sequence>MAHLDRTIFKLNKCATCATFCRRLLELNAGGKTEEQARTLLMACEKNPSDAVKLNYDPRNPFDLCALTFTPIYQVRRGPLHGQGR</sequence>
<feature type="domain" description="Coatomer alpha subunit C-terminal" evidence="1">
    <location>
        <begin position="7"/>
        <end position="74"/>
    </location>
</feature>
<dbReference type="Pfam" id="PF06957">
    <property type="entry name" value="COPI_C"/>
    <property type="match status" value="1"/>
</dbReference>
<name>A0A150FTP1_GONPE</name>
<organism evidence="2 3">
    <name type="scientific">Gonium pectorale</name>
    <name type="common">Green alga</name>
    <dbReference type="NCBI Taxonomy" id="33097"/>
    <lineage>
        <taxon>Eukaryota</taxon>
        <taxon>Viridiplantae</taxon>
        <taxon>Chlorophyta</taxon>
        <taxon>core chlorophytes</taxon>
        <taxon>Chlorophyceae</taxon>
        <taxon>CS clade</taxon>
        <taxon>Chlamydomonadales</taxon>
        <taxon>Volvocaceae</taxon>
        <taxon>Gonium</taxon>
    </lineage>
</organism>
<dbReference type="InterPro" id="IPR010714">
    <property type="entry name" value="Coatomer_asu_C"/>
</dbReference>
<dbReference type="EMBL" id="LSYV01001052">
    <property type="protein sequence ID" value="KXZ40981.1"/>
    <property type="molecule type" value="Genomic_DNA"/>
</dbReference>
<evidence type="ECO:0000259" key="1">
    <source>
        <dbReference type="Pfam" id="PF06957"/>
    </source>
</evidence>
<keyword evidence="3" id="KW-1185">Reference proteome</keyword>
<protein>
    <recommendedName>
        <fullName evidence="1">Coatomer alpha subunit C-terminal domain-containing protein</fullName>
    </recommendedName>
</protein>
<dbReference type="GO" id="GO:0030126">
    <property type="term" value="C:COPI vesicle coat"/>
    <property type="evidence" value="ECO:0007669"/>
    <property type="project" value="InterPro"/>
</dbReference>
<accession>A0A150FTP1</accession>
<dbReference type="STRING" id="33097.A0A150FTP1"/>
<dbReference type="GO" id="GO:0016192">
    <property type="term" value="P:vesicle-mediated transport"/>
    <property type="evidence" value="ECO:0007669"/>
    <property type="project" value="InterPro"/>
</dbReference>
<dbReference type="Proteomes" id="UP000075714">
    <property type="component" value="Unassembled WGS sequence"/>
</dbReference>
<evidence type="ECO:0000313" key="3">
    <source>
        <dbReference type="Proteomes" id="UP000075714"/>
    </source>
</evidence>
<gene>
    <name evidence="2" type="ORF">GPECTOR_1057g334</name>
</gene>
<dbReference type="AlphaFoldDB" id="A0A150FTP1"/>